<evidence type="ECO:0000256" key="1">
    <source>
        <dbReference type="SAM" id="Phobius"/>
    </source>
</evidence>
<keyword evidence="1" id="KW-0812">Transmembrane</keyword>
<name>A0A8W8NZ57_MAGGI</name>
<proteinExistence type="predicted"/>
<organism evidence="2 3">
    <name type="scientific">Magallana gigas</name>
    <name type="common">Pacific oyster</name>
    <name type="synonym">Crassostrea gigas</name>
    <dbReference type="NCBI Taxonomy" id="29159"/>
    <lineage>
        <taxon>Eukaryota</taxon>
        <taxon>Metazoa</taxon>
        <taxon>Spiralia</taxon>
        <taxon>Lophotrochozoa</taxon>
        <taxon>Mollusca</taxon>
        <taxon>Bivalvia</taxon>
        <taxon>Autobranchia</taxon>
        <taxon>Pteriomorphia</taxon>
        <taxon>Ostreida</taxon>
        <taxon>Ostreoidea</taxon>
        <taxon>Ostreidae</taxon>
        <taxon>Magallana</taxon>
    </lineage>
</organism>
<reference evidence="2" key="1">
    <citation type="submission" date="2022-08" db="UniProtKB">
        <authorList>
            <consortium name="EnsemblMetazoa"/>
        </authorList>
    </citation>
    <scope>IDENTIFICATION</scope>
    <source>
        <strain evidence="2">05x7-T-G4-1.051#20</strain>
    </source>
</reference>
<dbReference type="AlphaFoldDB" id="A0A8W8NZ57"/>
<protein>
    <submittedName>
        <fullName evidence="2">Uncharacterized protein</fullName>
    </submittedName>
</protein>
<keyword evidence="3" id="KW-1185">Reference proteome</keyword>
<evidence type="ECO:0000313" key="3">
    <source>
        <dbReference type="Proteomes" id="UP000005408"/>
    </source>
</evidence>
<accession>A0A8W8NZ57</accession>
<evidence type="ECO:0000313" key="2">
    <source>
        <dbReference type="EnsemblMetazoa" id="G8388.1:cds"/>
    </source>
</evidence>
<keyword evidence="1" id="KW-1133">Transmembrane helix</keyword>
<feature type="transmembrane region" description="Helical" evidence="1">
    <location>
        <begin position="176"/>
        <end position="199"/>
    </location>
</feature>
<sequence>MENPSMPLIEFRGRVLLWVDDRQPNSSKSAASINKVSIEETTPETQSNDILEVIKKQELLEKQQKQIDFLTQMVPRQQFHYRGRGIHSDREVDVDLGGCVLHDVGFLVSKVNDEETTDGILGCNILKQVHNLIKDDPQCTTIGNGCFLAEPSCKGLTSTSYPQEATEQINPGNKEWILFGTTCGLFITTCLAFVCFRFINLRKGEIVGYVIFSIIKGSP</sequence>
<dbReference type="Proteomes" id="UP000005408">
    <property type="component" value="Unassembled WGS sequence"/>
</dbReference>
<keyword evidence="1" id="KW-0472">Membrane</keyword>
<dbReference type="EnsemblMetazoa" id="G8388.1">
    <property type="protein sequence ID" value="G8388.1:cds"/>
    <property type="gene ID" value="G8388"/>
</dbReference>